<feature type="compositionally biased region" description="Polar residues" evidence="1">
    <location>
        <begin position="236"/>
        <end position="255"/>
    </location>
</feature>
<proteinExistence type="evidence at transcript level"/>
<dbReference type="InterPro" id="IPR010911">
    <property type="entry name" value="Rab_BD"/>
</dbReference>
<reference evidence="3" key="1">
    <citation type="journal article" date="2006" name="PLoS Pathog.">
        <title>New perspectives on host-parasite interplay by comparative transcriptomic and proteomic analyses of Schistosoma japonicum.</title>
        <authorList>
            <person name="Liu F."/>
            <person name="Lu J."/>
            <person name="Hu W."/>
            <person name="Wang S.Y."/>
            <person name="Cui S.J."/>
            <person name="Chi M."/>
            <person name="Yan Q."/>
            <person name="Wang X.R."/>
            <person name="Song H.D."/>
            <person name="Xu X.N."/>
            <person name="Wang J.J."/>
            <person name="Zhang X.L."/>
            <person name="Zhang X."/>
            <person name="Wang Z.Q."/>
            <person name="Xue C.L."/>
            <person name="Brindley P.J."/>
            <person name="McManus D.P."/>
            <person name="Yang P.Y."/>
            <person name="Feng Z."/>
            <person name="Chen Z."/>
            <person name="Han Z.G."/>
        </authorList>
    </citation>
    <scope>NUCLEOTIDE SEQUENCE</scope>
</reference>
<dbReference type="GO" id="GO:0006886">
    <property type="term" value="P:intracellular protein transport"/>
    <property type="evidence" value="ECO:0007669"/>
    <property type="project" value="InterPro"/>
</dbReference>
<dbReference type="InterPro" id="IPR041282">
    <property type="entry name" value="FYVE_2"/>
</dbReference>
<dbReference type="Pfam" id="PF02318">
    <property type="entry name" value="FYVE_2"/>
    <property type="match status" value="1"/>
</dbReference>
<accession>Q5BZ32</accession>
<dbReference type="GO" id="GO:0031267">
    <property type="term" value="F:small GTPase binding"/>
    <property type="evidence" value="ECO:0007669"/>
    <property type="project" value="InterPro"/>
</dbReference>
<feature type="compositionally biased region" description="Polar residues" evidence="1">
    <location>
        <begin position="51"/>
        <end position="76"/>
    </location>
</feature>
<feature type="region of interest" description="Disordered" evidence="1">
    <location>
        <begin position="227"/>
        <end position="334"/>
    </location>
</feature>
<evidence type="ECO:0000256" key="1">
    <source>
        <dbReference type="SAM" id="MobiDB-lite"/>
    </source>
</evidence>
<dbReference type="EMBL" id="AY811454">
    <property type="protein sequence ID" value="AAX27343.2"/>
    <property type="molecule type" value="mRNA"/>
</dbReference>
<organism evidence="3">
    <name type="scientific">Schistosoma japonicum</name>
    <name type="common">Blood fluke</name>
    <dbReference type="NCBI Taxonomy" id="6182"/>
    <lineage>
        <taxon>Eukaryota</taxon>
        <taxon>Metazoa</taxon>
        <taxon>Spiralia</taxon>
        <taxon>Lophotrochozoa</taxon>
        <taxon>Platyhelminthes</taxon>
        <taxon>Trematoda</taxon>
        <taxon>Digenea</taxon>
        <taxon>Strigeidida</taxon>
        <taxon>Schistosomatoidea</taxon>
        <taxon>Schistosomatidae</taxon>
        <taxon>Schistosoma</taxon>
    </lineage>
</organism>
<feature type="compositionally biased region" description="Acidic residues" evidence="1">
    <location>
        <begin position="267"/>
        <end position="277"/>
    </location>
</feature>
<evidence type="ECO:0000313" key="3">
    <source>
        <dbReference type="EMBL" id="AAX27343.2"/>
    </source>
</evidence>
<dbReference type="SUPFAM" id="SSF57903">
    <property type="entry name" value="FYVE/PHD zinc finger"/>
    <property type="match status" value="1"/>
</dbReference>
<dbReference type="PROSITE" id="PS50916">
    <property type="entry name" value="RABBD"/>
    <property type="match status" value="1"/>
</dbReference>
<name>Q5BZ32_SCHJA</name>
<feature type="domain" description="RabBD" evidence="2">
    <location>
        <begin position="85"/>
        <end position="141"/>
    </location>
</feature>
<dbReference type="Gene3D" id="3.30.40.10">
    <property type="entry name" value="Zinc/RING finger domain, C3HC4 (zinc finger)"/>
    <property type="match status" value="1"/>
</dbReference>
<feature type="non-terminal residue" evidence="3">
    <location>
        <position position="384"/>
    </location>
</feature>
<dbReference type="InterPro" id="IPR011011">
    <property type="entry name" value="Znf_FYVE_PHD"/>
</dbReference>
<dbReference type="InterPro" id="IPR013083">
    <property type="entry name" value="Znf_RING/FYVE/PHD"/>
</dbReference>
<evidence type="ECO:0000259" key="2">
    <source>
        <dbReference type="PROSITE" id="PS50916"/>
    </source>
</evidence>
<feature type="non-terminal residue" evidence="3">
    <location>
        <position position="1"/>
    </location>
</feature>
<feature type="compositionally biased region" description="Polar residues" evidence="1">
    <location>
        <begin position="306"/>
        <end position="317"/>
    </location>
</feature>
<protein>
    <submittedName>
        <fullName evidence="3">SJCHGC06066 protein</fullName>
    </submittedName>
</protein>
<feature type="region of interest" description="Disordered" evidence="1">
    <location>
        <begin position="36"/>
        <end position="78"/>
    </location>
</feature>
<dbReference type="AlphaFoldDB" id="Q5BZ32"/>
<sequence>YDVLEVLLIPIIYGNLCELRIPMSYLNTKNPTVSRYFESNNDKSRSRSNSPQHTVGSRTSSTFIPDNRSISSTKSVKSYPRKGTTLASANLTTEERKHLEEVLARFDQFRQIEDSRVKQLRQEMIDKQKVRIKKSEAISEGHCNNCNALFVPLLQPAIRCVNCHGDFCRICTEKLPNTKIVMCKFCRFETLHKCKLGVWFTEQLKQARACGRVRGVSGPEALRSSILRIQREAKSNNKTPRSQGASMQELNSNDDGNADGNYHEVSDETDSADDETNSDLSQSSLKKEDHTLNESSDIYPSEKHNQGFSRSSVQQYRRATGTDENVNERTVIGNNDDSRSISLIHLKNEANESQIEASGNIQRDNCERGPVDEQLGVNHQIQHV</sequence>